<keyword evidence="3" id="KW-0804">Transcription</keyword>
<dbReference type="PANTHER" id="PTHR30363:SF44">
    <property type="entry name" value="AGA OPERON TRANSCRIPTIONAL REPRESSOR-RELATED"/>
    <property type="match status" value="1"/>
</dbReference>
<reference evidence="6" key="1">
    <citation type="submission" date="2016-10" db="EMBL/GenBank/DDBJ databases">
        <authorList>
            <person name="Varghese N."/>
            <person name="Submissions S."/>
        </authorList>
    </citation>
    <scope>NUCLEOTIDE SEQUENCE [LARGE SCALE GENOMIC DNA]</scope>
    <source>
        <strain evidence="6">DSM 22619</strain>
    </source>
</reference>
<accession>A0A1G6IS62</accession>
<dbReference type="SMART" id="SM00420">
    <property type="entry name" value="HTH_DEOR"/>
    <property type="match status" value="1"/>
</dbReference>
<dbReference type="PRINTS" id="PR00037">
    <property type="entry name" value="HTHLACR"/>
</dbReference>
<dbReference type="InterPro" id="IPR050313">
    <property type="entry name" value="Carb_Metab_HTH_regulators"/>
</dbReference>
<dbReference type="InterPro" id="IPR018356">
    <property type="entry name" value="Tscrpt_reg_HTH_DeoR_CS"/>
</dbReference>
<dbReference type="PROSITE" id="PS51000">
    <property type="entry name" value="HTH_DEOR_2"/>
    <property type="match status" value="1"/>
</dbReference>
<evidence type="ECO:0000313" key="5">
    <source>
        <dbReference type="EMBL" id="SDC09347.1"/>
    </source>
</evidence>
<keyword evidence="1" id="KW-0805">Transcription regulation</keyword>
<keyword evidence="6" id="KW-1185">Reference proteome</keyword>
<dbReference type="Proteomes" id="UP000198528">
    <property type="component" value="Unassembled WGS sequence"/>
</dbReference>
<protein>
    <submittedName>
        <fullName evidence="5">Transcriptional regulator, DeoR family</fullName>
    </submittedName>
</protein>
<dbReference type="STRING" id="604330.SAMN04489857_1596"/>
<dbReference type="Pfam" id="PF00455">
    <property type="entry name" value="DeoRC"/>
    <property type="match status" value="1"/>
</dbReference>
<dbReference type="SMART" id="SM01134">
    <property type="entry name" value="DeoRC"/>
    <property type="match status" value="1"/>
</dbReference>
<dbReference type="EMBL" id="FMZL01000003">
    <property type="protein sequence ID" value="SDC09347.1"/>
    <property type="molecule type" value="Genomic_DNA"/>
</dbReference>
<proteinExistence type="predicted"/>
<keyword evidence="2" id="KW-0238">DNA-binding</keyword>
<dbReference type="GO" id="GO:0003700">
    <property type="term" value="F:DNA-binding transcription factor activity"/>
    <property type="evidence" value="ECO:0007669"/>
    <property type="project" value="InterPro"/>
</dbReference>
<evidence type="ECO:0000256" key="2">
    <source>
        <dbReference type="ARBA" id="ARBA00023125"/>
    </source>
</evidence>
<sequence>MRRSETFVTRRREAIMRLLEGRESAGVGELAERFDVSPLTIRRDLDYLEGRGMVTRQYGRVTIADALGRPSGSRRVLAKKAIAAEAARHVEDGDAIFVNASSTALEMIELIEADDVSVITNNSKVMLLKGPLRQTILLTGGTAVPPRASLTGELAMDVIRRYQAAKCFIGCSGISAEHGLTSNTVPETAVDSLMLEQSREHFLLLDSFKIGKSYTYPIAPAHMADTVITDDGATDEQVDHLYMAGVKNVIVATTSIPEGA</sequence>
<dbReference type="AlphaFoldDB" id="A0A1G6IS62"/>
<dbReference type="SUPFAM" id="SSF100950">
    <property type="entry name" value="NagB/RpiA/CoA transferase-like"/>
    <property type="match status" value="1"/>
</dbReference>
<dbReference type="InterPro" id="IPR037171">
    <property type="entry name" value="NagB/RpiA_transferase-like"/>
</dbReference>
<dbReference type="InterPro" id="IPR036388">
    <property type="entry name" value="WH-like_DNA-bd_sf"/>
</dbReference>
<dbReference type="SUPFAM" id="SSF46785">
    <property type="entry name" value="Winged helix' DNA-binding domain"/>
    <property type="match status" value="1"/>
</dbReference>
<dbReference type="PANTHER" id="PTHR30363">
    <property type="entry name" value="HTH-TYPE TRANSCRIPTIONAL REGULATOR SRLR-RELATED"/>
    <property type="match status" value="1"/>
</dbReference>
<dbReference type="GO" id="GO:0003677">
    <property type="term" value="F:DNA binding"/>
    <property type="evidence" value="ECO:0007669"/>
    <property type="project" value="UniProtKB-KW"/>
</dbReference>
<feature type="domain" description="HTH deoR-type" evidence="4">
    <location>
        <begin position="8"/>
        <end position="63"/>
    </location>
</feature>
<name>A0A1G6IS62_9ACTN</name>
<organism evidence="5 6">
    <name type="scientific">Parafannyhessea umbonata</name>
    <dbReference type="NCBI Taxonomy" id="604330"/>
    <lineage>
        <taxon>Bacteria</taxon>
        <taxon>Bacillati</taxon>
        <taxon>Actinomycetota</taxon>
        <taxon>Coriobacteriia</taxon>
        <taxon>Coriobacteriales</taxon>
        <taxon>Atopobiaceae</taxon>
        <taxon>Parafannyhessea</taxon>
    </lineage>
</organism>
<evidence type="ECO:0000259" key="4">
    <source>
        <dbReference type="PROSITE" id="PS51000"/>
    </source>
</evidence>
<evidence type="ECO:0000256" key="3">
    <source>
        <dbReference type="ARBA" id="ARBA00023163"/>
    </source>
</evidence>
<evidence type="ECO:0000256" key="1">
    <source>
        <dbReference type="ARBA" id="ARBA00023015"/>
    </source>
</evidence>
<evidence type="ECO:0000313" key="6">
    <source>
        <dbReference type="Proteomes" id="UP000198528"/>
    </source>
</evidence>
<dbReference type="InterPro" id="IPR014036">
    <property type="entry name" value="DeoR-like_C"/>
</dbReference>
<dbReference type="PROSITE" id="PS00894">
    <property type="entry name" value="HTH_DEOR_1"/>
    <property type="match status" value="1"/>
</dbReference>
<dbReference type="Pfam" id="PF08220">
    <property type="entry name" value="HTH_DeoR"/>
    <property type="match status" value="1"/>
</dbReference>
<dbReference type="Gene3D" id="1.10.10.10">
    <property type="entry name" value="Winged helix-like DNA-binding domain superfamily/Winged helix DNA-binding domain"/>
    <property type="match status" value="1"/>
</dbReference>
<dbReference type="InterPro" id="IPR036390">
    <property type="entry name" value="WH_DNA-bd_sf"/>
</dbReference>
<dbReference type="RefSeq" id="WP_090845148.1">
    <property type="nucleotide sequence ID" value="NZ_FMZL01000003.1"/>
</dbReference>
<dbReference type="InterPro" id="IPR001034">
    <property type="entry name" value="DeoR_HTH"/>
</dbReference>
<gene>
    <name evidence="5" type="ORF">SAMN04487824_10346</name>
</gene>